<dbReference type="EMBL" id="LBUZ01000033">
    <property type="protein sequence ID" value="KKQ74384.1"/>
    <property type="molecule type" value="Genomic_DNA"/>
</dbReference>
<dbReference type="GO" id="GO:0016747">
    <property type="term" value="F:acyltransferase activity, transferring groups other than amino-acyl groups"/>
    <property type="evidence" value="ECO:0007669"/>
    <property type="project" value="InterPro"/>
</dbReference>
<proteinExistence type="predicted"/>
<evidence type="ECO:0000313" key="2">
    <source>
        <dbReference type="EMBL" id="KKQ74384.1"/>
    </source>
</evidence>
<dbReference type="InterPro" id="IPR000182">
    <property type="entry name" value="GNAT_dom"/>
</dbReference>
<evidence type="ECO:0000259" key="1">
    <source>
        <dbReference type="PROSITE" id="PS51186"/>
    </source>
</evidence>
<evidence type="ECO:0000313" key="3">
    <source>
        <dbReference type="Proteomes" id="UP000034181"/>
    </source>
</evidence>
<dbReference type="AlphaFoldDB" id="A0A0G0MKX9"/>
<comment type="caution">
    <text evidence="2">The sequence shown here is derived from an EMBL/GenBank/DDBJ whole genome shotgun (WGS) entry which is preliminary data.</text>
</comment>
<dbReference type="CDD" id="cd04301">
    <property type="entry name" value="NAT_SF"/>
    <property type="match status" value="1"/>
</dbReference>
<accession>A0A0G0MKX9</accession>
<gene>
    <name evidence="2" type="ORF">US96_C0033G0001</name>
</gene>
<organism evidence="2 3">
    <name type="scientific">Candidatus Woesebacteria bacterium GW2011_GWB1_38_5b</name>
    <dbReference type="NCBI Taxonomy" id="1618569"/>
    <lineage>
        <taxon>Bacteria</taxon>
        <taxon>Candidatus Woeseibacteriota</taxon>
    </lineage>
</organism>
<dbReference type="Gene3D" id="3.40.630.30">
    <property type="match status" value="1"/>
</dbReference>
<keyword evidence="2" id="KW-0808">Transferase</keyword>
<feature type="domain" description="N-acetyltransferase" evidence="1">
    <location>
        <begin position="13"/>
        <end position="184"/>
    </location>
</feature>
<dbReference type="Proteomes" id="UP000034181">
    <property type="component" value="Unassembled WGS sequence"/>
</dbReference>
<dbReference type="InterPro" id="IPR016181">
    <property type="entry name" value="Acyl_CoA_acyltransferase"/>
</dbReference>
<reference evidence="2 3" key="1">
    <citation type="journal article" date="2015" name="Nature">
        <title>rRNA introns, odd ribosomes, and small enigmatic genomes across a large radiation of phyla.</title>
        <authorList>
            <person name="Brown C.T."/>
            <person name="Hug L.A."/>
            <person name="Thomas B.C."/>
            <person name="Sharon I."/>
            <person name="Castelle C.J."/>
            <person name="Singh A."/>
            <person name="Wilkins M.J."/>
            <person name="Williams K.H."/>
            <person name="Banfield J.F."/>
        </authorList>
    </citation>
    <scope>NUCLEOTIDE SEQUENCE [LARGE SCALE GENOMIC DNA]</scope>
</reference>
<sequence>MDRQKDILQNHTIEISELKESDIEQVKPILETHVRDRNTHEILPGEISEIQSYMRGGKDNYGRIRKYLVARDETGKVWGCMAYSSPDPDMVKHFDIKESEKTAELLNAFVSPEVFRGGGIGKKLFETICNNAKANEKNLLVIHSGPRYKASWGFYDKMCGGNQGMIIEKYGKGGDAMTWKKVLN</sequence>
<protein>
    <submittedName>
        <fullName evidence="2">Acetyltransferase (GNAT) family protein</fullName>
    </submittedName>
</protein>
<dbReference type="SUPFAM" id="SSF55729">
    <property type="entry name" value="Acyl-CoA N-acyltransferases (Nat)"/>
    <property type="match status" value="1"/>
</dbReference>
<dbReference type="PROSITE" id="PS51186">
    <property type="entry name" value="GNAT"/>
    <property type="match status" value="1"/>
</dbReference>
<name>A0A0G0MKX9_9BACT</name>
<dbReference type="Pfam" id="PF00583">
    <property type="entry name" value="Acetyltransf_1"/>
    <property type="match status" value="1"/>
</dbReference>